<protein>
    <recommendedName>
        <fullName evidence="2">Intracellular proteinase inhibitor BsuPI domain-containing protein</fullName>
    </recommendedName>
</protein>
<keyword evidence="1" id="KW-0732">Signal</keyword>
<dbReference type="Gene3D" id="2.60.40.2360">
    <property type="entry name" value="Intracellular proteinase inhibitor BsuPI"/>
    <property type="match status" value="1"/>
</dbReference>
<dbReference type="RefSeq" id="WP_142892902.1">
    <property type="nucleotide sequence ID" value="NZ_ML660162.1"/>
</dbReference>
<feature type="signal peptide" evidence="1">
    <location>
        <begin position="1"/>
        <end position="22"/>
    </location>
</feature>
<dbReference type="EMBL" id="VIKS01000004">
    <property type="protein sequence ID" value="TQV88394.1"/>
    <property type="molecule type" value="Genomic_DNA"/>
</dbReference>
<dbReference type="Pfam" id="PF12690">
    <property type="entry name" value="BsuPI"/>
    <property type="match status" value="1"/>
</dbReference>
<reference evidence="3 4" key="1">
    <citation type="submission" date="2019-07" db="EMBL/GenBank/DDBJ databases">
        <title>Draft genome for Aliikangiella sp. M105.</title>
        <authorList>
            <person name="Wang G."/>
        </authorList>
    </citation>
    <scope>NUCLEOTIDE SEQUENCE [LARGE SCALE GENOMIC DNA]</scope>
    <source>
        <strain evidence="3 4">M105</strain>
    </source>
</reference>
<sequence length="325" mass="36398">MKGIAKSLVAFVAATASFASWSNDYVPHNESDYSTFKNSYNQTTTLEVKEQYGSHWKKYSNYLGKESQWIWSSQNSQQVYWFSDSGVAELLVDFDDPVGTEYQVSIDACSDTAKLVNKRSLLSTPAGHFSDVSMLTFSGACADAGLLNAWFVPKVGLVQWQEQSIAGPVTFSLVDAKINGIQYPVMRGLQISSQMESGSFNLNKKDRVAAFIDLTNPTSNAFDLTFNSGQRFDIELYNEHGEMVNCWSDNRVFIQMMQTISLNPGETQRFGDYIELRDFSGERLDEGAYKLRIEVKGYSQNTVNAKAIMYAVEVPLFLEITTAAK</sequence>
<organism evidence="3 4">
    <name type="scientific">Aliikangiella coralliicola</name>
    <dbReference type="NCBI Taxonomy" id="2592383"/>
    <lineage>
        <taxon>Bacteria</taxon>
        <taxon>Pseudomonadati</taxon>
        <taxon>Pseudomonadota</taxon>
        <taxon>Gammaproteobacteria</taxon>
        <taxon>Oceanospirillales</taxon>
        <taxon>Pleioneaceae</taxon>
        <taxon>Aliikangiella</taxon>
    </lineage>
</organism>
<dbReference type="InterPro" id="IPR020481">
    <property type="entry name" value="Intracell_prot_inh_BsuPI"/>
</dbReference>
<dbReference type="InterPro" id="IPR038144">
    <property type="entry name" value="IPI"/>
</dbReference>
<accession>A0A545UFZ1</accession>
<dbReference type="OrthoDB" id="6195801at2"/>
<dbReference type="AlphaFoldDB" id="A0A545UFZ1"/>
<evidence type="ECO:0000313" key="3">
    <source>
        <dbReference type="EMBL" id="TQV88394.1"/>
    </source>
</evidence>
<feature type="domain" description="Intracellular proteinase inhibitor BsuPI" evidence="2">
    <location>
        <begin position="204"/>
        <end position="297"/>
    </location>
</feature>
<evidence type="ECO:0000256" key="1">
    <source>
        <dbReference type="SAM" id="SignalP"/>
    </source>
</evidence>
<keyword evidence="4" id="KW-1185">Reference proteome</keyword>
<dbReference type="Proteomes" id="UP000315439">
    <property type="component" value="Unassembled WGS sequence"/>
</dbReference>
<comment type="caution">
    <text evidence="3">The sequence shown here is derived from an EMBL/GenBank/DDBJ whole genome shotgun (WGS) entry which is preliminary data.</text>
</comment>
<proteinExistence type="predicted"/>
<name>A0A545UFZ1_9GAMM</name>
<evidence type="ECO:0000259" key="2">
    <source>
        <dbReference type="Pfam" id="PF12690"/>
    </source>
</evidence>
<evidence type="ECO:0000313" key="4">
    <source>
        <dbReference type="Proteomes" id="UP000315439"/>
    </source>
</evidence>
<feature type="chain" id="PRO_5021913109" description="Intracellular proteinase inhibitor BsuPI domain-containing protein" evidence="1">
    <location>
        <begin position="23"/>
        <end position="325"/>
    </location>
</feature>
<gene>
    <name evidence="3" type="ORF">FLL46_07685</name>
</gene>